<protein>
    <submittedName>
        <fullName evidence="3">Uncharacterized protein</fullName>
    </submittedName>
</protein>
<keyword evidence="1" id="KW-0175">Coiled coil</keyword>
<proteinExistence type="predicted"/>
<reference evidence="4" key="1">
    <citation type="journal article" date="2013" name="Science">
        <title>The Amborella genome and the evolution of flowering plants.</title>
        <authorList>
            <consortium name="Amborella Genome Project"/>
        </authorList>
    </citation>
    <scope>NUCLEOTIDE SEQUENCE [LARGE SCALE GENOMIC DNA]</scope>
</reference>
<dbReference type="Gramene" id="ERM98016">
    <property type="protein sequence ID" value="ERM98016"/>
    <property type="gene ID" value="AMTR_s00120p00049990"/>
</dbReference>
<gene>
    <name evidence="3" type="ORF">AMTR_s00120p00049990</name>
</gene>
<evidence type="ECO:0000256" key="2">
    <source>
        <dbReference type="SAM" id="Phobius"/>
    </source>
</evidence>
<sequence>MLTSITTAKALLEAQEKELCEHEAYMAEIKGIDLEAPARFATLKCVNKVAKNLQDALDGLSNAKENNENIKKQMRRRCFKLKIGSDALGVLDIFFSLASFCISSLFVRSVL</sequence>
<feature type="coiled-coil region" evidence="1">
    <location>
        <begin position="43"/>
        <end position="77"/>
    </location>
</feature>
<organism evidence="3 4">
    <name type="scientific">Amborella trichopoda</name>
    <dbReference type="NCBI Taxonomy" id="13333"/>
    <lineage>
        <taxon>Eukaryota</taxon>
        <taxon>Viridiplantae</taxon>
        <taxon>Streptophyta</taxon>
        <taxon>Embryophyta</taxon>
        <taxon>Tracheophyta</taxon>
        <taxon>Spermatophyta</taxon>
        <taxon>Magnoliopsida</taxon>
        <taxon>Amborellales</taxon>
        <taxon>Amborellaceae</taxon>
        <taxon>Amborella</taxon>
    </lineage>
</organism>
<feature type="transmembrane region" description="Helical" evidence="2">
    <location>
        <begin position="83"/>
        <end position="107"/>
    </location>
</feature>
<dbReference type="Proteomes" id="UP000017836">
    <property type="component" value="Unassembled WGS sequence"/>
</dbReference>
<evidence type="ECO:0000256" key="1">
    <source>
        <dbReference type="SAM" id="Coils"/>
    </source>
</evidence>
<evidence type="ECO:0000313" key="4">
    <source>
        <dbReference type="Proteomes" id="UP000017836"/>
    </source>
</evidence>
<keyword evidence="2" id="KW-1133">Transmembrane helix</keyword>
<evidence type="ECO:0000313" key="3">
    <source>
        <dbReference type="EMBL" id="ERM98016.1"/>
    </source>
</evidence>
<keyword evidence="4" id="KW-1185">Reference proteome</keyword>
<dbReference type="AlphaFoldDB" id="W1NP24"/>
<name>W1NP24_AMBTC</name>
<dbReference type="EMBL" id="KI395590">
    <property type="protein sequence ID" value="ERM98016.1"/>
    <property type="molecule type" value="Genomic_DNA"/>
</dbReference>
<keyword evidence="2" id="KW-0472">Membrane</keyword>
<dbReference type="HOGENOM" id="CLU_2161832_0_0_1"/>
<keyword evidence="2" id="KW-0812">Transmembrane</keyword>
<accession>W1NP24</accession>